<feature type="compositionally biased region" description="Low complexity" evidence="5">
    <location>
        <begin position="50"/>
        <end position="86"/>
    </location>
</feature>
<evidence type="ECO:0000256" key="5">
    <source>
        <dbReference type="SAM" id="MobiDB-lite"/>
    </source>
</evidence>
<evidence type="ECO:0000313" key="7">
    <source>
        <dbReference type="EMBL" id="KAI0295645.1"/>
    </source>
</evidence>
<evidence type="ECO:0000256" key="6">
    <source>
        <dbReference type="SAM" id="Phobius"/>
    </source>
</evidence>
<evidence type="ECO:0000256" key="4">
    <source>
        <dbReference type="ARBA" id="ARBA00023136"/>
    </source>
</evidence>
<accession>A0AAD4LYZ0</accession>
<gene>
    <name evidence="7" type="ORF">B0F90DRAFT_1143480</name>
</gene>
<dbReference type="InterPro" id="IPR051694">
    <property type="entry name" value="Immunoregulatory_rcpt-like"/>
</dbReference>
<evidence type="ECO:0000313" key="8">
    <source>
        <dbReference type="Proteomes" id="UP001203297"/>
    </source>
</evidence>
<dbReference type="Proteomes" id="UP001203297">
    <property type="component" value="Unassembled WGS sequence"/>
</dbReference>
<feature type="region of interest" description="Disordered" evidence="5">
    <location>
        <begin position="46"/>
        <end position="86"/>
    </location>
</feature>
<keyword evidence="8" id="KW-1185">Reference proteome</keyword>
<dbReference type="EMBL" id="WTXG01000056">
    <property type="protein sequence ID" value="KAI0295645.1"/>
    <property type="molecule type" value="Genomic_DNA"/>
</dbReference>
<name>A0AAD4LYZ0_9AGAM</name>
<dbReference type="GO" id="GO:0071944">
    <property type="term" value="C:cell periphery"/>
    <property type="evidence" value="ECO:0007669"/>
    <property type="project" value="UniProtKB-ARBA"/>
</dbReference>
<sequence length="228" mass="23809">MGYSFPNLVPPPTRVPQWALLDITPENSWNASKSFAIGDIPEIPPGAALSPSGSSISSSLSSPRTSPSSSTITVPTPTPTSSGSKSNAGAIAGGVVGGVATIAIAVLAIFWQRRRRPQPPPSTFTVDSSSVVWSPSSYHQAPSPMREFRPPMSDDGTSVLPSMLGTPPRKINNLNDPTTFPEYQGVPPSSEIHEPYMGNGSGNGSRNFITVNTLVDMPTSRPHGGGGE</sequence>
<dbReference type="GO" id="GO:0016020">
    <property type="term" value="C:membrane"/>
    <property type="evidence" value="ECO:0007669"/>
    <property type="project" value="UniProtKB-SubCell"/>
</dbReference>
<protein>
    <submittedName>
        <fullName evidence="7">Uncharacterized protein</fullName>
    </submittedName>
</protein>
<dbReference type="AlphaFoldDB" id="A0AAD4LYZ0"/>
<keyword evidence="3 6" id="KW-1133">Transmembrane helix</keyword>
<evidence type="ECO:0000256" key="3">
    <source>
        <dbReference type="ARBA" id="ARBA00022989"/>
    </source>
</evidence>
<comment type="caution">
    <text evidence="7">The sequence shown here is derived from an EMBL/GenBank/DDBJ whole genome shotgun (WGS) entry which is preliminary data.</text>
</comment>
<keyword evidence="2 6" id="KW-0812">Transmembrane</keyword>
<reference evidence="7" key="1">
    <citation type="journal article" date="2022" name="New Phytol.">
        <title>Evolutionary transition to the ectomycorrhizal habit in the genomes of a hyperdiverse lineage of mushroom-forming fungi.</title>
        <authorList>
            <person name="Looney B."/>
            <person name="Miyauchi S."/>
            <person name="Morin E."/>
            <person name="Drula E."/>
            <person name="Courty P.E."/>
            <person name="Kohler A."/>
            <person name="Kuo A."/>
            <person name="LaButti K."/>
            <person name="Pangilinan J."/>
            <person name="Lipzen A."/>
            <person name="Riley R."/>
            <person name="Andreopoulos W."/>
            <person name="He G."/>
            <person name="Johnson J."/>
            <person name="Nolan M."/>
            <person name="Tritt A."/>
            <person name="Barry K.W."/>
            <person name="Grigoriev I.V."/>
            <person name="Nagy L.G."/>
            <person name="Hibbett D."/>
            <person name="Henrissat B."/>
            <person name="Matheny P.B."/>
            <person name="Labbe J."/>
            <person name="Martin F.M."/>
        </authorList>
    </citation>
    <scope>NUCLEOTIDE SEQUENCE</scope>
    <source>
        <strain evidence="7">BPL690</strain>
    </source>
</reference>
<proteinExistence type="predicted"/>
<dbReference type="Gene3D" id="1.20.5.510">
    <property type="entry name" value="Single helix bin"/>
    <property type="match status" value="1"/>
</dbReference>
<evidence type="ECO:0000256" key="1">
    <source>
        <dbReference type="ARBA" id="ARBA00004167"/>
    </source>
</evidence>
<organism evidence="7 8">
    <name type="scientific">Multifurca ochricompacta</name>
    <dbReference type="NCBI Taxonomy" id="376703"/>
    <lineage>
        <taxon>Eukaryota</taxon>
        <taxon>Fungi</taxon>
        <taxon>Dikarya</taxon>
        <taxon>Basidiomycota</taxon>
        <taxon>Agaricomycotina</taxon>
        <taxon>Agaricomycetes</taxon>
        <taxon>Russulales</taxon>
        <taxon>Russulaceae</taxon>
        <taxon>Multifurca</taxon>
    </lineage>
</organism>
<keyword evidence="4 6" id="KW-0472">Membrane</keyword>
<feature type="region of interest" description="Disordered" evidence="5">
    <location>
        <begin position="188"/>
        <end position="208"/>
    </location>
</feature>
<feature type="transmembrane region" description="Helical" evidence="6">
    <location>
        <begin position="88"/>
        <end position="111"/>
    </location>
</feature>
<dbReference type="PANTHER" id="PTHR15549">
    <property type="entry name" value="PAIRED IMMUNOGLOBULIN-LIKE TYPE 2 RECEPTOR"/>
    <property type="match status" value="1"/>
</dbReference>
<evidence type="ECO:0000256" key="2">
    <source>
        <dbReference type="ARBA" id="ARBA00022692"/>
    </source>
</evidence>
<comment type="subcellular location">
    <subcellularLocation>
        <location evidence="1">Membrane</location>
        <topology evidence="1">Single-pass membrane protein</topology>
    </subcellularLocation>
</comment>